<feature type="signal peptide" evidence="2">
    <location>
        <begin position="1"/>
        <end position="20"/>
    </location>
</feature>
<proteinExistence type="predicted"/>
<evidence type="ECO:0000313" key="4">
    <source>
        <dbReference type="Proteomes" id="UP000077115"/>
    </source>
</evidence>
<evidence type="ECO:0000313" key="3">
    <source>
        <dbReference type="EMBL" id="OAJ43903.1"/>
    </source>
</evidence>
<name>A0A177WV22_BATDL</name>
<gene>
    <name evidence="3" type="ORF">BDEG_27216</name>
</gene>
<reference evidence="3 4" key="2">
    <citation type="submission" date="2016-05" db="EMBL/GenBank/DDBJ databases">
        <title>Lineage-specific infection strategies underlie the spectrum of fungal disease in amphibians.</title>
        <authorList>
            <person name="Cuomo C.A."/>
            <person name="Farrer R.A."/>
            <person name="James T."/>
            <person name="Longcore J."/>
            <person name="Birren B."/>
        </authorList>
    </citation>
    <scope>NUCLEOTIDE SEQUENCE [LARGE SCALE GENOMIC DNA]</scope>
    <source>
        <strain evidence="3 4">JEL423</strain>
    </source>
</reference>
<feature type="chain" id="PRO_5008077910" evidence="2">
    <location>
        <begin position="21"/>
        <end position="274"/>
    </location>
</feature>
<evidence type="ECO:0000256" key="1">
    <source>
        <dbReference type="SAM" id="MobiDB-lite"/>
    </source>
</evidence>
<sequence length="274" mass="30880">MKFSITILSLILAVCSVTIANSVIPSATTSAESSPSTVADLDVDSVDCGKYSRKAKKLIKAYATNKRCIDTTKEMCKSIARSISVQTELIQRLSKRLELLESRCPLRTRLSYDETVLKLGKERKTLAYLEKQEKVCRNELLDLRSKLRVSKRRLIRHTIWDHSNFQPASLYTMYLEEEPIFMDCFNQFFTDIPNPLSKSMHASTSRTQSSSQQGPSDQSPSEKTSIAHSTQASSRVSHSLQRASSSLQKASCNLINKFRSLLDRSQSEDCEPLI</sequence>
<feature type="compositionally biased region" description="Low complexity" evidence="1">
    <location>
        <begin position="203"/>
        <end position="221"/>
    </location>
</feature>
<protein>
    <submittedName>
        <fullName evidence="3">Uncharacterized protein</fullName>
    </submittedName>
</protein>
<dbReference type="AlphaFoldDB" id="A0A177WV22"/>
<accession>A0A177WV22</accession>
<evidence type="ECO:0000256" key="2">
    <source>
        <dbReference type="SAM" id="SignalP"/>
    </source>
</evidence>
<reference evidence="3 4" key="1">
    <citation type="submission" date="2006-10" db="EMBL/GenBank/DDBJ databases">
        <title>The Genome Sequence of Batrachochytrium dendrobatidis JEL423.</title>
        <authorList>
            <consortium name="The Broad Institute Genome Sequencing Platform"/>
            <person name="Birren B."/>
            <person name="Lander E."/>
            <person name="Galagan J."/>
            <person name="Cuomo C."/>
            <person name="Devon K."/>
            <person name="Jaffe D."/>
            <person name="Butler J."/>
            <person name="Alvarez P."/>
            <person name="Gnerre S."/>
            <person name="Grabherr M."/>
            <person name="Kleber M."/>
            <person name="Mauceli E."/>
            <person name="Brockman W."/>
            <person name="Young S."/>
            <person name="LaButti K."/>
            <person name="Sykes S."/>
            <person name="DeCaprio D."/>
            <person name="Crawford M."/>
            <person name="Koehrsen M."/>
            <person name="Engels R."/>
            <person name="Montgomery P."/>
            <person name="Pearson M."/>
            <person name="Howarth C."/>
            <person name="Larson L."/>
            <person name="White J."/>
            <person name="O'Leary S."/>
            <person name="Kodira C."/>
            <person name="Zeng Q."/>
            <person name="Yandava C."/>
            <person name="Alvarado L."/>
            <person name="Longcore J."/>
            <person name="James T."/>
        </authorList>
    </citation>
    <scope>NUCLEOTIDE SEQUENCE [LARGE SCALE GENOMIC DNA]</scope>
    <source>
        <strain evidence="3 4">JEL423</strain>
    </source>
</reference>
<feature type="compositionally biased region" description="Polar residues" evidence="1">
    <location>
        <begin position="222"/>
        <end position="242"/>
    </location>
</feature>
<feature type="region of interest" description="Disordered" evidence="1">
    <location>
        <begin position="199"/>
        <end position="242"/>
    </location>
</feature>
<keyword evidence="2" id="KW-0732">Signal</keyword>
<dbReference type="Proteomes" id="UP000077115">
    <property type="component" value="Unassembled WGS sequence"/>
</dbReference>
<organism evidence="3 4">
    <name type="scientific">Batrachochytrium dendrobatidis (strain JEL423)</name>
    <dbReference type="NCBI Taxonomy" id="403673"/>
    <lineage>
        <taxon>Eukaryota</taxon>
        <taxon>Fungi</taxon>
        <taxon>Fungi incertae sedis</taxon>
        <taxon>Chytridiomycota</taxon>
        <taxon>Chytridiomycota incertae sedis</taxon>
        <taxon>Chytridiomycetes</taxon>
        <taxon>Rhizophydiales</taxon>
        <taxon>Rhizophydiales incertae sedis</taxon>
        <taxon>Batrachochytrium</taxon>
    </lineage>
</organism>
<dbReference type="VEuPathDB" id="FungiDB:BDEG_27216"/>
<dbReference type="EMBL" id="DS022311">
    <property type="protein sequence ID" value="OAJ43903.1"/>
    <property type="molecule type" value="Genomic_DNA"/>
</dbReference>